<dbReference type="Proteomes" id="UP000225963">
    <property type="component" value="Segment"/>
</dbReference>
<accession>A0A0S2MUH7</accession>
<dbReference type="OrthoDB" id="16247at10239"/>
<evidence type="ECO:0000313" key="1">
    <source>
        <dbReference type="EMBL" id="ALO79532.1"/>
    </source>
</evidence>
<protein>
    <submittedName>
        <fullName evidence="1">Uncharacterized protein</fullName>
    </submittedName>
</protein>
<dbReference type="EMBL" id="KT995480">
    <property type="protein sequence ID" value="ALO79532.1"/>
    <property type="molecule type" value="Genomic_DNA"/>
</dbReference>
<keyword evidence="2" id="KW-1185">Reference proteome</keyword>
<sequence length="112" mass="12718">MSQTSNSNKVLSYIEDIIYLKRNHDGQGLLALQREGKDKQVSLEEVGFAFMSIMDDFTHYVDASQGLMEMRFKALVDSLDEETRAKVLQQFEEAGDDLLHTIKETEDNGKGN</sequence>
<reference evidence="2" key="1">
    <citation type="submission" date="2015-11" db="EMBL/GenBank/DDBJ databases">
        <authorList>
            <person name="Sharaf A."/>
            <person name="Marie M.E."/>
            <person name="Esson H."/>
            <person name="El-Afifi I.S."/>
            <person name="Hammad M.A."/>
        </authorList>
    </citation>
    <scope>NUCLEOTIDE SEQUENCE [LARGE SCALE GENOMIC DNA]</scope>
</reference>
<organism evidence="1 2">
    <name type="scientific">Bacillus phage BM15</name>
    <dbReference type="NCBI Taxonomy" id="1755680"/>
    <lineage>
        <taxon>Viruses</taxon>
        <taxon>Duplodnaviria</taxon>
        <taxon>Heunggongvirae</taxon>
        <taxon>Uroviricota</taxon>
        <taxon>Caudoviricetes</taxon>
        <taxon>Herelleviridae</taxon>
        <taxon>Bastillevirinae</taxon>
        <taxon>Caeruleovirus</taxon>
        <taxon>Caeruleovirus BM15</taxon>
    </lineage>
</organism>
<name>A0A0S2MUH7_9CAUD</name>
<gene>
    <name evidence="1" type="ORF">BM10_128</name>
</gene>
<proteinExistence type="predicted"/>
<evidence type="ECO:0000313" key="2">
    <source>
        <dbReference type="Proteomes" id="UP000225963"/>
    </source>
</evidence>